<dbReference type="Pfam" id="PF03101">
    <property type="entry name" value="FAR1"/>
    <property type="match status" value="1"/>
</dbReference>
<dbReference type="SMART" id="SM00575">
    <property type="entry name" value="ZnF_PMZ"/>
    <property type="match status" value="1"/>
</dbReference>
<sequence length="728" mass="83601">MDNDNVIPADVDLFFEETPKLGQEFHSLDDAQVFYNAYAKLLGFGTKIKNSTVNKAGVITWRAFTCSKEGRTNVSLRKTNKIVFERNRGHSRCGCPAKMHVSRNRQSNLWTVTGFEKIHNHDLVSPSKIHLIRSHREVSSSKRILMNEWGDANIETHTQIRLLENEAGGLSTMGCTETDIYNYSASLKSKFNGIDVKTMIHGFQTEKQRNCDFVYNYEIDSQKVLTRCFWADSDSRNAYLFFGEVVVFDTTFNTNKYGFYLAPIVGVNHHRQTTVFGCGLLSDQSTESFSWLLSKFLEAMGPRPHPKVIITDQDAAIARAVGNIFPNVSHHHCLWHILKKFPEKMNVSSSSYTELHKDLVDIIMSSESTSDFEQRWTAKLLLPELHDNNWLADIYEIRAKWVPCFVKHIFCAGMLSSQRVESTHAFFKKYVNKKCTLSQCVTRITRAIVRQRHRELIADHRDRNEVPQINSSYLMERQMAKIYTKAIFCKFQKEFDKCALYTCHMISSSAETKIYDVKRFDLSSTSSSATHRLTYNRSLDFVCCSCQKFEFMGIICRHILIWMRVEQVLILPEQYILHRWTKKAKINPVYQLASSSFVGSKLWARRVKLRLSAFQVVDVASLTEERSNYFAEVLKGAMDHLAHMDDGGGNTNQPSILSCQLQEVPVNDPKITKIRGSGSRLKHPSERARRCGKCKKVGHNARSCQVSQLERSQNCNKQFDLNLPDLEC</sequence>
<name>A0AAV0EX44_9ASTE</name>
<evidence type="ECO:0000256" key="1">
    <source>
        <dbReference type="ARBA" id="ARBA00022723"/>
    </source>
</evidence>
<feature type="domain" description="WRKY" evidence="5">
    <location>
        <begin position="88"/>
        <end position="124"/>
    </location>
</feature>
<comment type="caution">
    <text evidence="7">The sequence shown here is derived from an EMBL/GenBank/DDBJ whole genome shotgun (WGS) entry which is preliminary data.</text>
</comment>
<keyword evidence="2 4" id="KW-0863">Zinc-finger</keyword>
<accession>A0AAV0EX44</accession>
<dbReference type="InterPro" id="IPR003657">
    <property type="entry name" value="WRKY_dom"/>
</dbReference>
<evidence type="ECO:0000259" key="6">
    <source>
        <dbReference type="PROSITE" id="PS50966"/>
    </source>
</evidence>
<dbReference type="GO" id="GO:0043565">
    <property type="term" value="F:sequence-specific DNA binding"/>
    <property type="evidence" value="ECO:0007669"/>
    <property type="project" value="InterPro"/>
</dbReference>
<evidence type="ECO:0000313" key="7">
    <source>
        <dbReference type="EMBL" id="CAH9127789.1"/>
    </source>
</evidence>
<dbReference type="PROSITE" id="PS50966">
    <property type="entry name" value="ZF_SWIM"/>
    <property type="match status" value="1"/>
</dbReference>
<dbReference type="PANTHER" id="PTHR47718">
    <property type="entry name" value="OS01G0519700 PROTEIN"/>
    <property type="match status" value="1"/>
</dbReference>
<keyword evidence="3" id="KW-0862">Zinc</keyword>
<dbReference type="Pfam" id="PF10551">
    <property type="entry name" value="MULE"/>
    <property type="match status" value="1"/>
</dbReference>
<dbReference type="GO" id="GO:0003700">
    <property type="term" value="F:DNA-binding transcription factor activity"/>
    <property type="evidence" value="ECO:0007669"/>
    <property type="project" value="InterPro"/>
</dbReference>
<dbReference type="InterPro" id="IPR007527">
    <property type="entry name" value="Znf_SWIM"/>
</dbReference>
<keyword evidence="8" id="KW-1185">Reference proteome</keyword>
<dbReference type="Proteomes" id="UP001152523">
    <property type="component" value="Unassembled WGS sequence"/>
</dbReference>
<evidence type="ECO:0000256" key="4">
    <source>
        <dbReference type="PROSITE-ProRule" id="PRU00325"/>
    </source>
</evidence>
<dbReference type="AlphaFoldDB" id="A0AAV0EX44"/>
<gene>
    <name evidence="7" type="ORF">CEPIT_LOCUS28597</name>
</gene>
<protein>
    <recommendedName>
        <fullName evidence="9">Protein FAR1-RELATED SEQUENCE</fullName>
    </recommendedName>
</protein>
<proteinExistence type="predicted"/>
<dbReference type="InterPro" id="IPR006564">
    <property type="entry name" value="Znf_PMZ"/>
</dbReference>
<evidence type="ECO:0000313" key="8">
    <source>
        <dbReference type="Proteomes" id="UP001152523"/>
    </source>
</evidence>
<reference evidence="7" key="1">
    <citation type="submission" date="2022-07" db="EMBL/GenBank/DDBJ databases">
        <authorList>
            <person name="Macas J."/>
            <person name="Novak P."/>
            <person name="Neumann P."/>
        </authorList>
    </citation>
    <scope>NUCLEOTIDE SEQUENCE</scope>
</reference>
<evidence type="ECO:0000259" key="5">
    <source>
        <dbReference type="PROSITE" id="PS50811"/>
    </source>
</evidence>
<keyword evidence="1" id="KW-0479">Metal-binding</keyword>
<evidence type="ECO:0000256" key="2">
    <source>
        <dbReference type="ARBA" id="ARBA00022771"/>
    </source>
</evidence>
<evidence type="ECO:0008006" key="9">
    <source>
        <dbReference type="Google" id="ProtNLM"/>
    </source>
</evidence>
<dbReference type="InterPro" id="IPR018289">
    <property type="entry name" value="MULE_transposase_dom"/>
</dbReference>
<dbReference type="GO" id="GO:0008270">
    <property type="term" value="F:zinc ion binding"/>
    <property type="evidence" value="ECO:0007669"/>
    <property type="project" value="UniProtKB-KW"/>
</dbReference>
<feature type="domain" description="SWIM-type" evidence="6">
    <location>
        <begin position="535"/>
        <end position="567"/>
    </location>
</feature>
<organism evidence="7 8">
    <name type="scientific">Cuscuta epithymum</name>
    <dbReference type="NCBI Taxonomy" id="186058"/>
    <lineage>
        <taxon>Eukaryota</taxon>
        <taxon>Viridiplantae</taxon>
        <taxon>Streptophyta</taxon>
        <taxon>Embryophyta</taxon>
        <taxon>Tracheophyta</taxon>
        <taxon>Spermatophyta</taxon>
        <taxon>Magnoliopsida</taxon>
        <taxon>eudicotyledons</taxon>
        <taxon>Gunneridae</taxon>
        <taxon>Pentapetalae</taxon>
        <taxon>asterids</taxon>
        <taxon>lamiids</taxon>
        <taxon>Solanales</taxon>
        <taxon>Convolvulaceae</taxon>
        <taxon>Cuscuteae</taxon>
        <taxon>Cuscuta</taxon>
        <taxon>Cuscuta subgen. Cuscuta</taxon>
    </lineage>
</organism>
<dbReference type="InterPro" id="IPR004330">
    <property type="entry name" value="FAR1_DNA_bnd_dom"/>
</dbReference>
<evidence type="ECO:0000256" key="3">
    <source>
        <dbReference type="ARBA" id="ARBA00022833"/>
    </source>
</evidence>
<dbReference type="PROSITE" id="PS50811">
    <property type="entry name" value="WRKY"/>
    <property type="match status" value="1"/>
</dbReference>
<dbReference type="Pfam" id="PF04434">
    <property type="entry name" value="SWIM"/>
    <property type="match status" value="1"/>
</dbReference>
<dbReference type="EMBL" id="CAMAPF010000948">
    <property type="protein sequence ID" value="CAH9127789.1"/>
    <property type="molecule type" value="Genomic_DNA"/>
</dbReference>